<accession>A0AA36HH48</accession>
<evidence type="ECO:0000256" key="8">
    <source>
        <dbReference type="ARBA" id="ARBA00023264"/>
    </source>
</evidence>
<proteinExistence type="inferred from homology"/>
<evidence type="ECO:0000256" key="6">
    <source>
        <dbReference type="ARBA" id="ARBA00023098"/>
    </source>
</evidence>
<evidence type="ECO:0000256" key="10">
    <source>
        <dbReference type="ARBA" id="ARBA00024221"/>
    </source>
</evidence>
<evidence type="ECO:0000256" key="5">
    <source>
        <dbReference type="ARBA" id="ARBA00022695"/>
    </source>
</evidence>
<dbReference type="PANTHER" id="PTHR45780:SF2">
    <property type="entry name" value="ETHANOLAMINE-PHOSPHATE CYTIDYLYLTRANSFERASE"/>
    <property type="match status" value="1"/>
</dbReference>
<evidence type="ECO:0000313" key="14">
    <source>
        <dbReference type="Proteomes" id="UP001176961"/>
    </source>
</evidence>
<name>A0AA36HH48_CYLNA</name>
<dbReference type="GO" id="GO:0006646">
    <property type="term" value="P:phosphatidylethanolamine biosynthetic process"/>
    <property type="evidence" value="ECO:0007669"/>
    <property type="project" value="InterPro"/>
</dbReference>
<protein>
    <recommendedName>
        <fullName evidence="10">ethanolamine-phosphate cytidylyltransferase</fullName>
        <ecNumber evidence="10">2.7.7.14</ecNumber>
    </recommendedName>
    <alternativeName>
        <fullName evidence="11">CTP:phosphoethanolamine cytidylyltransferase</fullName>
    </alternativeName>
</protein>
<reference evidence="13" key="1">
    <citation type="submission" date="2023-07" db="EMBL/GenBank/DDBJ databases">
        <authorList>
            <consortium name="CYATHOMIX"/>
        </authorList>
    </citation>
    <scope>NUCLEOTIDE SEQUENCE</scope>
    <source>
        <strain evidence="13">N/A</strain>
    </source>
</reference>
<evidence type="ECO:0000256" key="11">
    <source>
        <dbReference type="ARBA" id="ARBA00031473"/>
    </source>
</evidence>
<keyword evidence="14" id="KW-1185">Reference proteome</keyword>
<keyword evidence="5" id="KW-0548">Nucleotidyltransferase</keyword>
<feature type="domain" description="Cytidyltransferase-like" evidence="12">
    <location>
        <begin position="180"/>
        <end position="277"/>
    </location>
</feature>
<comment type="similarity">
    <text evidence="2">Belongs to the cytidylyltransferase family.</text>
</comment>
<keyword evidence="4" id="KW-0808">Transferase</keyword>
<dbReference type="InterPro" id="IPR004821">
    <property type="entry name" value="Cyt_trans-like"/>
</dbReference>
<evidence type="ECO:0000256" key="9">
    <source>
        <dbReference type="ARBA" id="ARBA00024191"/>
    </source>
</evidence>
<dbReference type="Proteomes" id="UP001176961">
    <property type="component" value="Unassembled WGS sequence"/>
</dbReference>
<gene>
    <name evidence="13" type="ORF">CYNAS_LOCUS22108</name>
</gene>
<evidence type="ECO:0000256" key="2">
    <source>
        <dbReference type="ARBA" id="ARBA00010101"/>
    </source>
</evidence>
<feature type="domain" description="Cytidyltransferase-like" evidence="12">
    <location>
        <begin position="11"/>
        <end position="100"/>
    </location>
</feature>
<dbReference type="Gene3D" id="3.40.50.620">
    <property type="entry name" value="HUPs"/>
    <property type="match status" value="2"/>
</dbReference>
<comment type="pathway">
    <text evidence="1">Lipid metabolism.</text>
</comment>
<evidence type="ECO:0000256" key="7">
    <source>
        <dbReference type="ARBA" id="ARBA00023209"/>
    </source>
</evidence>
<dbReference type="InterPro" id="IPR044608">
    <property type="entry name" value="Ect1/PCYT2"/>
</dbReference>
<organism evidence="13 14">
    <name type="scientific">Cylicocyclus nassatus</name>
    <name type="common">Nematode worm</name>
    <dbReference type="NCBI Taxonomy" id="53992"/>
    <lineage>
        <taxon>Eukaryota</taxon>
        <taxon>Metazoa</taxon>
        <taxon>Ecdysozoa</taxon>
        <taxon>Nematoda</taxon>
        <taxon>Chromadorea</taxon>
        <taxon>Rhabditida</taxon>
        <taxon>Rhabditina</taxon>
        <taxon>Rhabditomorpha</taxon>
        <taxon>Strongyloidea</taxon>
        <taxon>Strongylidae</taxon>
        <taxon>Cylicocyclus</taxon>
    </lineage>
</organism>
<dbReference type="GO" id="GO:0004306">
    <property type="term" value="F:ethanolamine-phosphate cytidylyltransferase activity"/>
    <property type="evidence" value="ECO:0007669"/>
    <property type="project" value="UniProtKB-EC"/>
</dbReference>
<evidence type="ECO:0000256" key="4">
    <source>
        <dbReference type="ARBA" id="ARBA00022679"/>
    </source>
</evidence>
<keyword evidence="7" id="KW-0594">Phospholipid biosynthesis</keyword>
<sequence>MTEEETKNIWVDGSFDMVHFGDVYKLRSAKAHGAKLIVGVHSDKEIFRNTGKYPIFKENDRYRLISALKCVDQVIKNAPYRTTADILDKHLCKYCVVEESEMDEDRIADVRRNDRCLVTKQAFNISYEDIVERVLRSQKAVENGECITKPWGTTPFLATSETFKMFSAGSQPKEGDKIVYVCGTFDIFNVGHLSFLEKAKNLGDYLIVGIYSDEEIIQTEGYHPIMSLYERALCTFAYKPVDEIILGAPKVLIKDMLDRFKISIVARGLSTSSSDRERFAEAKKKGILRVINSHSNVTTNRVVDRILRNRSSKEREQAEVEYINLFRNGVDSSFSQYPVQQQG</sequence>
<dbReference type="GO" id="GO:0005737">
    <property type="term" value="C:cytoplasm"/>
    <property type="evidence" value="ECO:0007669"/>
    <property type="project" value="TreeGrafter"/>
</dbReference>
<dbReference type="EMBL" id="CATQJL010000326">
    <property type="protein sequence ID" value="CAJ0610125.1"/>
    <property type="molecule type" value="Genomic_DNA"/>
</dbReference>
<keyword evidence="6" id="KW-0443">Lipid metabolism</keyword>
<dbReference type="Pfam" id="PF01467">
    <property type="entry name" value="CTP_transf_like"/>
    <property type="match status" value="2"/>
</dbReference>
<evidence type="ECO:0000259" key="12">
    <source>
        <dbReference type="Pfam" id="PF01467"/>
    </source>
</evidence>
<evidence type="ECO:0000313" key="13">
    <source>
        <dbReference type="EMBL" id="CAJ0610125.1"/>
    </source>
</evidence>
<evidence type="ECO:0000256" key="3">
    <source>
        <dbReference type="ARBA" id="ARBA00022516"/>
    </source>
</evidence>
<dbReference type="AlphaFoldDB" id="A0AA36HH48"/>
<keyword evidence="8" id="KW-1208">Phospholipid metabolism</keyword>
<dbReference type="SUPFAM" id="SSF52374">
    <property type="entry name" value="Nucleotidylyl transferase"/>
    <property type="match status" value="2"/>
</dbReference>
<keyword evidence="3" id="KW-0444">Lipid biosynthesis</keyword>
<comment type="caution">
    <text evidence="13">The sequence shown here is derived from an EMBL/GenBank/DDBJ whole genome shotgun (WGS) entry which is preliminary data.</text>
</comment>
<dbReference type="PANTHER" id="PTHR45780">
    <property type="entry name" value="ETHANOLAMINE-PHOSPHATE CYTIDYLYLTRANSFERASE"/>
    <property type="match status" value="1"/>
</dbReference>
<dbReference type="InterPro" id="IPR014729">
    <property type="entry name" value="Rossmann-like_a/b/a_fold"/>
</dbReference>
<dbReference type="NCBIfam" id="TIGR00125">
    <property type="entry name" value="cyt_tran_rel"/>
    <property type="match status" value="2"/>
</dbReference>
<dbReference type="EC" id="2.7.7.14" evidence="10"/>
<comment type="pathway">
    <text evidence="9">Phospholipid metabolism; phosphatidylethanolamine biosynthesis; phosphatidylethanolamine from ethanolamine: step 2/3.</text>
</comment>
<evidence type="ECO:0000256" key="1">
    <source>
        <dbReference type="ARBA" id="ARBA00005189"/>
    </source>
</evidence>